<evidence type="ECO:0000256" key="4">
    <source>
        <dbReference type="SAM" id="MobiDB-lite"/>
    </source>
</evidence>
<dbReference type="SUPFAM" id="SSF81606">
    <property type="entry name" value="PP2C-like"/>
    <property type="match status" value="1"/>
</dbReference>
<dbReference type="Pfam" id="PF13855">
    <property type="entry name" value="LRR_8"/>
    <property type="match status" value="3"/>
</dbReference>
<feature type="region of interest" description="Disordered" evidence="4">
    <location>
        <begin position="1"/>
        <end position="21"/>
    </location>
</feature>
<accession>A0AAF0IYG9</accession>
<dbReference type="SMART" id="SM00332">
    <property type="entry name" value="PP2Cc"/>
    <property type="match status" value="1"/>
</dbReference>
<dbReference type="InterPro" id="IPR050216">
    <property type="entry name" value="LRR_domain-containing"/>
</dbReference>
<dbReference type="InterPro" id="IPR001054">
    <property type="entry name" value="A/G_cyclase"/>
</dbReference>
<evidence type="ECO:0000313" key="7">
    <source>
        <dbReference type="EMBL" id="WFD22192.1"/>
    </source>
</evidence>
<keyword evidence="7" id="KW-0456">Lyase</keyword>
<feature type="region of interest" description="Disordered" evidence="4">
    <location>
        <begin position="173"/>
        <end position="308"/>
    </location>
</feature>
<feature type="compositionally biased region" description="Polar residues" evidence="4">
    <location>
        <begin position="251"/>
        <end position="264"/>
    </location>
</feature>
<dbReference type="InterPro" id="IPR001932">
    <property type="entry name" value="PPM-type_phosphatase-like_dom"/>
</dbReference>
<dbReference type="EMBL" id="CP119901">
    <property type="protein sequence ID" value="WFD22192.1"/>
    <property type="molecule type" value="Genomic_DNA"/>
</dbReference>
<feature type="region of interest" description="Disordered" evidence="4">
    <location>
        <begin position="451"/>
        <end position="476"/>
    </location>
</feature>
<proteinExistence type="predicted"/>
<dbReference type="Gene3D" id="3.80.10.10">
    <property type="entry name" value="Ribonuclease Inhibitor"/>
    <property type="match status" value="3"/>
</dbReference>
<dbReference type="GO" id="GO:0035556">
    <property type="term" value="P:intracellular signal transduction"/>
    <property type="evidence" value="ECO:0007669"/>
    <property type="project" value="InterPro"/>
</dbReference>
<dbReference type="CDD" id="cd00143">
    <property type="entry name" value="PP2Cc"/>
    <property type="match status" value="1"/>
</dbReference>
<dbReference type="InterPro" id="IPR001611">
    <property type="entry name" value="Leu-rich_rpt"/>
</dbReference>
<dbReference type="Gene3D" id="3.60.40.10">
    <property type="entry name" value="PPM-type phosphatase domain"/>
    <property type="match status" value="1"/>
</dbReference>
<dbReference type="CDD" id="cd07302">
    <property type="entry name" value="CHD"/>
    <property type="match status" value="1"/>
</dbReference>
<evidence type="ECO:0000259" key="6">
    <source>
        <dbReference type="SMART" id="SM00332"/>
    </source>
</evidence>
<feature type="compositionally biased region" description="Basic and acidic residues" evidence="4">
    <location>
        <begin position="417"/>
        <end position="431"/>
    </location>
</feature>
<dbReference type="CDD" id="cd17214">
    <property type="entry name" value="RA_CYR1_like"/>
    <property type="match status" value="1"/>
</dbReference>
<evidence type="ECO:0000256" key="3">
    <source>
        <dbReference type="ARBA" id="ARBA00022737"/>
    </source>
</evidence>
<keyword evidence="8" id="KW-1185">Reference proteome</keyword>
<evidence type="ECO:0000259" key="5">
    <source>
        <dbReference type="SMART" id="SM00044"/>
    </source>
</evidence>
<dbReference type="SMART" id="SM00364">
    <property type="entry name" value="LRR_BAC"/>
    <property type="match status" value="9"/>
</dbReference>
<reference evidence="7" key="1">
    <citation type="submission" date="2023-03" db="EMBL/GenBank/DDBJ databases">
        <title>Mating type loci evolution in Malassezia.</title>
        <authorList>
            <person name="Coelho M.A."/>
        </authorList>
    </citation>
    <scope>NUCLEOTIDE SEQUENCE</scope>
    <source>
        <strain evidence="7">CBS 12830</strain>
    </source>
</reference>
<gene>
    <name evidence="7" type="primary">CYR1_1</name>
    <name evidence="7" type="ORF">MEQU1_000856</name>
</gene>
<dbReference type="EC" id="4.6.1.1" evidence="7"/>
<organism evidence="7 8">
    <name type="scientific">Malassezia equina</name>
    <dbReference type="NCBI Taxonomy" id="1381935"/>
    <lineage>
        <taxon>Eukaryota</taxon>
        <taxon>Fungi</taxon>
        <taxon>Dikarya</taxon>
        <taxon>Basidiomycota</taxon>
        <taxon>Ustilaginomycotina</taxon>
        <taxon>Malasseziomycetes</taxon>
        <taxon>Malasseziales</taxon>
        <taxon>Malasseziaceae</taxon>
        <taxon>Malassezia</taxon>
    </lineage>
</organism>
<dbReference type="InterPro" id="IPR036457">
    <property type="entry name" value="PPM-type-like_dom_sf"/>
</dbReference>
<dbReference type="Pfam" id="PF00481">
    <property type="entry name" value="PP2C"/>
    <property type="match status" value="1"/>
</dbReference>
<dbReference type="InterPro" id="IPR029787">
    <property type="entry name" value="Nucleotide_cyclase"/>
</dbReference>
<feature type="compositionally biased region" description="Basic and acidic residues" evidence="4">
    <location>
        <begin position="96"/>
        <end position="106"/>
    </location>
</feature>
<protein>
    <submittedName>
        <fullName evidence="7">Adenylate cyclase</fullName>
        <ecNumber evidence="7">4.6.1.1</ecNumber>
    </submittedName>
</protein>
<dbReference type="InterPro" id="IPR055071">
    <property type="entry name" value="RA_PHLPP-like"/>
</dbReference>
<dbReference type="SUPFAM" id="SSF55073">
    <property type="entry name" value="Nucleotide cyclase"/>
    <property type="match status" value="1"/>
</dbReference>
<evidence type="ECO:0000256" key="1">
    <source>
        <dbReference type="ARBA" id="ARBA00022614"/>
    </source>
</evidence>
<dbReference type="GO" id="GO:0009190">
    <property type="term" value="P:cyclic nucleotide biosynthetic process"/>
    <property type="evidence" value="ECO:0007669"/>
    <property type="project" value="InterPro"/>
</dbReference>
<dbReference type="GO" id="GO:0004016">
    <property type="term" value="F:adenylate cyclase activity"/>
    <property type="evidence" value="ECO:0007669"/>
    <property type="project" value="UniProtKB-EC"/>
</dbReference>
<dbReference type="Gene3D" id="3.30.70.1230">
    <property type="entry name" value="Nucleotide cyclase"/>
    <property type="match status" value="1"/>
</dbReference>
<dbReference type="SUPFAM" id="SSF52047">
    <property type="entry name" value="RNI-like"/>
    <property type="match status" value="2"/>
</dbReference>
<feature type="domain" description="Guanylate cyclase" evidence="5">
    <location>
        <begin position="1411"/>
        <end position="1684"/>
    </location>
</feature>
<feature type="region of interest" description="Disordered" evidence="4">
    <location>
        <begin position="40"/>
        <end position="65"/>
    </location>
</feature>
<dbReference type="InterPro" id="IPR032675">
    <property type="entry name" value="LRR_dom_sf"/>
</dbReference>
<keyword evidence="3" id="KW-0677">Repeat</keyword>
<dbReference type="GO" id="GO:0005737">
    <property type="term" value="C:cytoplasm"/>
    <property type="evidence" value="ECO:0007669"/>
    <property type="project" value="TreeGrafter"/>
</dbReference>
<evidence type="ECO:0000256" key="2">
    <source>
        <dbReference type="ARBA" id="ARBA00022723"/>
    </source>
</evidence>
<dbReference type="Pfam" id="PF00211">
    <property type="entry name" value="Guanylate_cyc"/>
    <property type="match status" value="1"/>
</dbReference>
<feature type="region of interest" description="Disordered" evidence="4">
    <location>
        <begin position="96"/>
        <end position="132"/>
    </location>
</feature>
<sequence>MDDASSVSTASSSRRAPHGIIDQHVNQLKKEDVQVAHAVSPWANEEVDTTPPATPPPGRRSLNPLHLFRSNTSRHGTRTQEGRRWIPFRSLQEDLGRNHSRSDVVRTSRSTMRRRSQHSPVRGTSADAEARPLGLLEPLSVIRSRESAHSPPGSIQGVKLDTNMDNIDDIVDTSRLLPHDPSSLPLGPSNGRMSTSSTGSAPLPPVTPYALSEGSRAMSPHPLRSEDSSRRASRSLSFSPRPPSPSLDEYSPSTSLPGSVSLRASVSLMEPSLDERRSSSPRPAPPLLLPQTEAVSPPRPSAWTAPPSWAVLSRDNEQEVMKNVGSEYADDDDARPMDIEPPLIPALSTTSDPLPAEGDSNDSSLQSSIFIFEPEPDSIKVRAAPPVCHKCTVYPLTESRRGSRFFWRASKLDHEHTHDHGHDFELADSPKKTAPGRRRRTPHLFFLRGWPSGSRESSEPLERIESPLSADEVPPAPLTLSTADMDMSMLQGRTFLRVYQPNDTYVLLSCARDSTAAEMVYALGRHVKMADPQGYRLFLYERGTDRPLTATERPARILRRRMLQAGYTEADDLDELGRQDLSCLLRFVYRADRFPTLPVEQEQTYKHLNLQAMHLTLIPVPVYRTGSCIVSLDLSMNPLVDLPLDFAQQLTSLRILRLASLALKRVPASVCAIPSLTQMDVGSNRLLDLEHIRLDELPQLRVLRVTNNRLSSLPSYMAGMAFLEYVNLSNNRFDTFPDVLCAMPNLTDLDLSFNTIRTLPPELGQLTKLVRLVLAGNRLSHLPAEMRGLVSLRVLDLRHMTLQSIDDVPALPKLERLLATHNGITSIDSALGATLTQLELAHNPLSRAALQAPAASALTRLDLSHASLGTLPTSLLSSVPALTHLVLDGNQLGALPSLEALTELEVLSCAANALTGVPDSIGALRALVRLDLHNNNVRALPASLWACRALQELNVSSNLLDGLPIPPATDVPRALAHLRAADNRLTDDVFAVLPRLPRLEVLNLSMNEIYEVPTGALRDLRALRELYLSGNALSTLPGEDLVHLTRLRVLFLNGNRLHSLPAELGRAKHLHAIDAGDNILKYNIANWNYDWNWNANPELRYLNLSGNQRFEIRPKLADVDGRERNIADFNCLHHLRLLGLMEVTMTHQPLPDENDQRRIRTTLAQVNDMPYAMADAIGHLHSFHVFDLVVPQFRSTDTEALLGLIEGHSPSTAAASRISRFIRQHCESVLAKELARVPKADTDEGVETALRRTFLRLNQTYAEHVLQTHDAYATERQRDDPTLNTQLNLSQEVFWGWDTASSTPDTHLWHASATALFVYLRHRTLYVANVGQSVAVLSRGGVHISVLGTQHSPLDHEETQRIRAAEGWVSPNGRVNDKLEVARALGAYHLTPVVTATPSVVCVPLQDMDEFLIIANAELWRYMSYQMAVDIARMDRENPRVAASRLRDTAIAYGASNHVSVMVLTVGALFDDNLNVHVQSARAAQTGLGLTKKTRRGRMDMDSTLARLDREVLPPIGQVALVFTDIKSSTLLWETNPSMQAAIRLHNLLLRRQLRSIGGYEAKTEGDAFMVSFSSVASALLWCFTVQMRLMSVDWPQAILETPTTKVVHAEDGTLLYRGLRVRMGIHWGWPVCEVDPVNNRMDYFGPMVNRAARISAAADGGQILVSQDVVEELERQFQMHGTEVVPDEENTDMPSADDRDRDVVLLRRLGLGIIALGERRLKGIESPERLSLVYPKSLSGRYSHLAGSRTSSGALLMFEPTQALLALNQVKQLGYLCLRLEALSNRRCFPGIHPADAFSRFVQEDLPAAENGSLERSVIVQRGVARMPELLAVESREDATDAELFPILNQIITRIRNAVSALTVDYVRQSFGGPDSQRALQMLLTDLDAGAASPWSSTVARGGPGEDAAPI</sequence>
<feature type="compositionally biased region" description="Basic and acidic residues" evidence="4">
    <location>
        <begin position="456"/>
        <end position="465"/>
    </location>
</feature>
<name>A0AAF0IYG9_9BASI</name>
<dbReference type="Pfam" id="PF23010">
    <property type="entry name" value="RA_3"/>
    <property type="match status" value="1"/>
</dbReference>
<dbReference type="SMART" id="SM00369">
    <property type="entry name" value="LRR_TYP"/>
    <property type="match status" value="12"/>
</dbReference>
<keyword evidence="2" id="KW-0479">Metal-binding</keyword>
<feature type="domain" description="PPM-type phosphatase" evidence="6">
    <location>
        <begin position="1156"/>
        <end position="1464"/>
    </location>
</feature>
<feature type="compositionally biased region" description="Low complexity" evidence="4">
    <location>
        <begin position="1"/>
        <end position="14"/>
    </location>
</feature>
<dbReference type="PANTHER" id="PTHR48051">
    <property type="match status" value="1"/>
</dbReference>
<keyword evidence="1" id="KW-0433">Leucine-rich repeat</keyword>
<dbReference type="Proteomes" id="UP001214415">
    <property type="component" value="Chromosome 2"/>
</dbReference>
<feature type="region of interest" description="Disordered" evidence="4">
    <location>
        <begin position="417"/>
        <end position="437"/>
    </location>
</feature>
<dbReference type="SMART" id="SM00044">
    <property type="entry name" value="CYCc"/>
    <property type="match status" value="1"/>
</dbReference>
<dbReference type="GO" id="GO:0046872">
    <property type="term" value="F:metal ion binding"/>
    <property type="evidence" value="ECO:0007669"/>
    <property type="project" value="UniProtKB-KW"/>
</dbReference>
<feature type="compositionally biased region" description="Polar residues" evidence="4">
    <location>
        <begin position="191"/>
        <end position="200"/>
    </location>
</feature>
<evidence type="ECO:0000313" key="8">
    <source>
        <dbReference type="Proteomes" id="UP001214415"/>
    </source>
</evidence>
<dbReference type="PANTHER" id="PTHR48051:SF1">
    <property type="entry name" value="RAS SUPPRESSOR PROTEIN 1"/>
    <property type="match status" value="1"/>
</dbReference>
<dbReference type="InterPro" id="IPR003591">
    <property type="entry name" value="Leu-rich_rpt_typical-subtyp"/>
</dbReference>